<dbReference type="Gene3D" id="3.20.80.10">
    <property type="entry name" value="Regulatory factor, effector binding domain"/>
    <property type="match status" value="1"/>
</dbReference>
<reference evidence="2 3" key="1">
    <citation type="submission" date="2018-07" db="EMBL/GenBank/DDBJ databases">
        <title>Genomic Encyclopedia of Type Strains, Phase IV (KMG-IV): sequencing the most valuable type-strain genomes for metagenomic binning, comparative biology and taxonomic classification.</title>
        <authorList>
            <person name="Goeker M."/>
        </authorList>
    </citation>
    <scope>NUCLEOTIDE SEQUENCE [LARGE SCALE GENOMIC DNA]</scope>
    <source>
        <strain evidence="2 3">DSM 27016</strain>
    </source>
</reference>
<proteinExistence type="predicted"/>
<dbReference type="InterPro" id="IPR010499">
    <property type="entry name" value="AraC_E-bd"/>
</dbReference>
<dbReference type="InterPro" id="IPR011256">
    <property type="entry name" value="Reg_factor_effector_dom_sf"/>
</dbReference>
<dbReference type="EMBL" id="QPJT01000036">
    <property type="protein sequence ID" value="RCX09353.1"/>
    <property type="molecule type" value="Genomic_DNA"/>
</dbReference>
<sequence>MTYTIEEMPRSHVAFMRRVGPYGADNYAIMGKLKEWAQANGLFTKSAVILGISQDNPETTPPENCRYDVCIVVADDCTITSGDVNKAALPGGRYAVFTIKHTAEAVKRAWEEIFTQLSAQGHHPDFSRPVLERYIPALIEKHLCEICIPV</sequence>
<organism evidence="2 3">
    <name type="scientific">Anaerobacterium chartisolvens</name>
    <dbReference type="NCBI Taxonomy" id="1297424"/>
    <lineage>
        <taxon>Bacteria</taxon>
        <taxon>Bacillati</taxon>
        <taxon>Bacillota</taxon>
        <taxon>Clostridia</taxon>
        <taxon>Eubacteriales</taxon>
        <taxon>Oscillospiraceae</taxon>
        <taxon>Anaerobacterium</taxon>
    </lineage>
</organism>
<feature type="domain" description="AraC effector-binding" evidence="1">
    <location>
        <begin position="1"/>
        <end position="150"/>
    </location>
</feature>
<accession>A0A369AJT2</accession>
<dbReference type="Pfam" id="PF06445">
    <property type="entry name" value="GyrI-like"/>
    <property type="match status" value="1"/>
</dbReference>
<name>A0A369AJT2_9FIRM</name>
<dbReference type="InterPro" id="IPR029442">
    <property type="entry name" value="GyrI-like"/>
</dbReference>
<dbReference type="Proteomes" id="UP000253034">
    <property type="component" value="Unassembled WGS sequence"/>
</dbReference>
<dbReference type="OrthoDB" id="5337216at2"/>
<gene>
    <name evidence="2" type="ORF">DFR58_13629</name>
</gene>
<dbReference type="InterPro" id="IPR050908">
    <property type="entry name" value="SmbC-like"/>
</dbReference>
<dbReference type="RefSeq" id="WP_114299907.1">
    <property type="nucleotide sequence ID" value="NZ_QPJT01000036.1"/>
</dbReference>
<evidence type="ECO:0000313" key="3">
    <source>
        <dbReference type="Proteomes" id="UP000253034"/>
    </source>
</evidence>
<evidence type="ECO:0000259" key="1">
    <source>
        <dbReference type="SMART" id="SM00871"/>
    </source>
</evidence>
<dbReference type="AlphaFoldDB" id="A0A369AJT2"/>
<comment type="caution">
    <text evidence="2">The sequence shown here is derived from an EMBL/GenBank/DDBJ whole genome shotgun (WGS) entry which is preliminary data.</text>
</comment>
<evidence type="ECO:0000313" key="2">
    <source>
        <dbReference type="EMBL" id="RCX09353.1"/>
    </source>
</evidence>
<dbReference type="SUPFAM" id="SSF55136">
    <property type="entry name" value="Probable bacterial effector-binding domain"/>
    <property type="match status" value="1"/>
</dbReference>
<keyword evidence="3" id="KW-1185">Reference proteome</keyword>
<protein>
    <submittedName>
        <fullName evidence="2">DNA gyrase inhibitor GyrI</fullName>
    </submittedName>
</protein>
<dbReference type="PANTHER" id="PTHR40055">
    <property type="entry name" value="TRANSCRIPTIONAL REGULATOR YGIV-RELATED"/>
    <property type="match status" value="1"/>
</dbReference>
<dbReference type="PANTHER" id="PTHR40055:SF1">
    <property type="entry name" value="TRANSCRIPTIONAL REGULATOR YGIV-RELATED"/>
    <property type="match status" value="1"/>
</dbReference>
<dbReference type="SMART" id="SM00871">
    <property type="entry name" value="AraC_E_bind"/>
    <property type="match status" value="1"/>
</dbReference>